<feature type="domain" description="AB hydrolase-1" evidence="2">
    <location>
        <begin position="33"/>
        <end position="145"/>
    </location>
</feature>
<dbReference type="InterPro" id="IPR050266">
    <property type="entry name" value="AB_hydrolase_sf"/>
</dbReference>
<protein>
    <submittedName>
        <fullName evidence="3">Alpha/beta hydrolase</fullName>
    </submittedName>
</protein>
<organism evidence="3 4">
    <name type="scientific">Microbaculum marinum</name>
    <dbReference type="NCBI Taxonomy" id="1764581"/>
    <lineage>
        <taxon>Bacteria</taxon>
        <taxon>Pseudomonadati</taxon>
        <taxon>Pseudomonadota</taxon>
        <taxon>Alphaproteobacteria</taxon>
        <taxon>Hyphomicrobiales</taxon>
        <taxon>Tepidamorphaceae</taxon>
        <taxon>Microbaculum</taxon>
    </lineage>
</organism>
<dbReference type="RefSeq" id="WP_340327646.1">
    <property type="nucleotide sequence ID" value="NZ_JAZHOF010000001.1"/>
</dbReference>
<feature type="compositionally biased region" description="Low complexity" evidence="1">
    <location>
        <begin position="288"/>
        <end position="304"/>
    </location>
</feature>
<evidence type="ECO:0000313" key="4">
    <source>
        <dbReference type="Proteomes" id="UP001378188"/>
    </source>
</evidence>
<dbReference type="EMBL" id="JAZHOF010000001">
    <property type="protein sequence ID" value="MEJ8569903.1"/>
    <property type="molecule type" value="Genomic_DNA"/>
</dbReference>
<dbReference type="SUPFAM" id="SSF53474">
    <property type="entry name" value="alpha/beta-Hydrolases"/>
    <property type="match status" value="1"/>
</dbReference>
<accession>A0AAW9RHY8</accession>
<dbReference type="AlphaFoldDB" id="A0AAW9RHY8"/>
<keyword evidence="4" id="KW-1185">Reference proteome</keyword>
<dbReference type="PANTHER" id="PTHR43798">
    <property type="entry name" value="MONOACYLGLYCEROL LIPASE"/>
    <property type="match status" value="1"/>
</dbReference>
<evidence type="ECO:0000313" key="3">
    <source>
        <dbReference type="EMBL" id="MEJ8569903.1"/>
    </source>
</evidence>
<evidence type="ECO:0000259" key="2">
    <source>
        <dbReference type="Pfam" id="PF00561"/>
    </source>
</evidence>
<dbReference type="Pfam" id="PF00561">
    <property type="entry name" value="Abhydrolase_1"/>
    <property type="match status" value="1"/>
</dbReference>
<keyword evidence="3" id="KW-0378">Hydrolase</keyword>
<proteinExistence type="predicted"/>
<gene>
    <name evidence="3" type="ORF">V3328_00355</name>
</gene>
<dbReference type="PRINTS" id="PR00111">
    <property type="entry name" value="ABHYDROLASE"/>
</dbReference>
<dbReference type="Gene3D" id="3.40.50.1820">
    <property type="entry name" value="alpha/beta hydrolase"/>
    <property type="match status" value="1"/>
</dbReference>
<evidence type="ECO:0000256" key="1">
    <source>
        <dbReference type="SAM" id="MobiDB-lite"/>
    </source>
</evidence>
<dbReference type="Proteomes" id="UP001378188">
    <property type="component" value="Unassembled WGS sequence"/>
</dbReference>
<dbReference type="GO" id="GO:0016787">
    <property type="term" value="F:hydrolase activity"/>
    <property type="evidence" value="ECO:0007669"/>
    <property type="project" value="UniProtKB-KW"/>
</dbReference>
<reference evidence="3 4" key="1">
    <citation type="submission" date="2024-02" db="EMBL/GenBank/DDBJ databases">
        <title>Genome analysis and characterization of Microbaculum marinisediminis sp. nov., isolated from marine sediment.</title>
        <authorList>
            <person name="Du Z.-J."/>
            <person name="Ye Y.-Q."/>
            <person name="Zhang Z.-R."/>
            <person name="Yuan S.-M."/>
            <person name="Zhang X.-Y."/>
        </authorList>
    </citation>
    <scope>NUCLEOTIDE SEQUENCE [LARGE SCALE GENOMIC DNA]</scope>
    <source>
        <strain evidence="3 4">SDUM1044001</strain>
    </source>
</reference>
<dbReference type="InterPro" id="IPR000073">
    <property type="entry name" value="AB_hydrolase_1"/>
</dbReference>
<dbReference type="InterPro" id="IPR000639">
    <property type="entry name" value="Epox_hydrolase-like"/>
</dbReference>
<name>A0AAW9RHY8_9HYPH</name>
<comment type="caution">
    <text evidence="3">The sequence shown here is derived from an EMBL/GenBank/DDBJ whole genome shotgun (WGS) entry which is preliminary data.</text>
</comment>
<dbReference type="PRINTS" id="PR00412">
    <property type="entry name" value="EPOXHYDRLASE"/>
</dbReference>
<sequence length="312" mass="35174">MNEHDPIVGRYVYVTCQGKTYRTYYEETGEGIPMVCLHTAGTDGRQYRHQMCDPDISSNFRVIAFDMPWHGKSIPPEGFHLMEDEYKLTTSFYGEFIVAFCRALDLKMPVIMGQSMGGNICLHLALKYENEFSALIALEACDHSPGWWINPLHHPHIHGGEAVATSVFGLMSPESPDEYRWETWWYYAQGGPGIFKGDLYFYSVDSDFRDQVHKISGRLPIYFLTGEYDFACTPEMTERTAEKVKGSECIIFSGGHFPTSEDPAKFKDVIAPVLKKIVQNDPERRSSGRAMSSAPAGSSPAPRAASRRVIEL</sequence>
<dbReference type="InterPro" id="IPR029058">
    <property type="entry name" value="AB_hydrolase_fold"/>
</dbReference>
<feature type="region of interest" description="Disordered" evidence="1">
    <location>
        <begin position="279"/>
        <end position="312"/>
    </location>
</feature>